<dbReference type="EMBL" id="GGEC01062602">
    <property type="protein sequence ID" value="MBX43086.1"/>
    <property type="molecule type" value="Transcribed_RNA"/>
</dbReference>
<accession>A0A2P2NKU7</accession>
<proteinExistence type="predicted"/>
<organism evidence="1">
    <name type="scientific">Rhizophora mucronata</name>
    <name type="common">Asiatic mangrove</name>
    <dbReference type="NCBI Taxonomy" id="61149"/>
    <lineage>
        <taxon>Eukaryota</taxon>
        <taxon>Viridiplantae</taxon>
        <taxon>Streptophyta</taxon>
        <taxon>Embryophyta</taxon>
        <taxon>Tracheophyta</taxon>
        <taxon>Spermatophyta</taxon>
        <taxon>Magnoliopsida</taxon>
        <taxon>eudicotyledons</taxon>
        <taxon>Gunneridae</taxon>
        <taxon>Pentapetalae</taxon>
        <taxon>rosids</taxon>
        <taxon>fabids</taxon>
        <taxon>Malpighiales</taxon>
        <taxon>Rhizophoraceae</taxon>
        <taxon>Rhizophora</taxon>
    </lineage>
</organism>
<reference evidence="1" key="1">
    <citation type="submission" date="2018-02" db="EMBL/GenBank/DDBJ databases">
        <title>Rhizophora mucronata_Transcriptome.</title>
        <authorList>
            <person name="Meera S.P."/>
            <person name="Sreeshan A."/>
            <person name="Augustine A."/>
        </authorList>
    </citation>
    <scope>NUCLEOTIDE SEQUENCE</scope>
    <source>
        <tissue evidence="1">Leaf</tissue>
    </source>
</reference>
<evidence type="ECO:0000313" key="1">
    <source>
        <dbReference type="EMBL" id="MBX43086.1"/>
    </source>
</evidence>
<protein>
    <submittedName>
        <fullName evidence="1">Uncharacterized protein</fullName>
    </submittedName>
</protein>
<sequence>MIKYTQQICSVSLFPQFSSNTHNHTQSSTHGRRSMVMGTSMILQHTNLYIAPIGVSILFNFSQVPRTQILESDQ</sequence>
<name>A0A2P2NKU7_RHIMU</name>
<dbReference type="AlphaFoldDB" id="A0A2P2NKU7"/>